<feature type="domain" description="CN hydrolase" evidence="3">
    <location>
        <begin position="45"/>
        <end position="312"/>
    </location>
</feature>
<evidence type="ECO:0000313" key="4">
    <source>
        <dbReference type="EMBL" id="RLL13210.1"/>
    </source>
</evidence>
<gene>
    <name evidence="4" type="ORF">D4A47_04540</name>
</gene>
<dbReference type="InterPro" id="IPR003010">
    <property type="entry name" value="C-N_Hydrolase"/>
</dbReference>
<dbReference type="PANTHER" id="PTHR23088:SF27">
    <property type="entry name" value="DEAMINATED GLUTATHIONE AMIDASE"/>
    <property type="match status" value="1"/>
</dbReference>
<organism evidence="4 5">
    <name type="scientific">Anaerotruncus massiliensis</name>
    <name type="common">ex Liu et al. 2021</name>
    <dbReference type="NCBI Taxonomy" id="2321404"/>
    <lineage>
        <taxon>Bacteria</taxon>
        <taxon>Bacillati</taxon>
        <taxon>Bacillota</taxon>
        <taxon>Clostridia</taxon>
        <taxon>Eubacteriales</taxon>
        <taxon>Oscillospiraceae</taxon>
        <taxon>Anaerotruncus</taxon>
    </lineage>
</organism>
<comment type="caution">
    <text evidence="4">The sequence shown here is derived from an EMBL/GenBank/DDBJ whole genome shotgun (WGS) entry which is preliminary data.</text>
</comment>
<comment type="similarity">
    <text evidence="1">Belongs to the carbon-nitrogen hydrolase superfamily. NIT1/NIT2 family.</text>
</comment>
<accession>A0A498CSX7</accession>
<dbReference type="InterPro" id="IPR036526">
    <property type="entry name" value="C-N_Hydrolase_sf"/>
</dbReference>
<evidence type="ECO:0000256" key="2">
    <source>
        <dbReference type="SAM" id="SignalP"/>
    </source>
</evidence>
<evidence type="ECO:0000256" key="1">
    <source>
        <dbReference type="ARBA" id="ARBA00010613"/>
    </source>
</evidence>
<keyword evidence="2" id="KW-0732">Signal</keyword>
<dbReference type="PANTHER" id="PTHR23088">
    <property type="entry name" value="NITRILASE-RELATED"/>
    <property type="match status" value="1"/>
</dbReference>
<feature type="signal peptide" evidence="2">
    <location>
        <begin position="1"/>
        <end position="16"/>
    </location>
</feature>
<keyword evidence="5" id="KW-1185">Reference proteome</keyword>
<dbReference type="PROSITE" id="PS50263">
    <property type="entry name" value="CN_HYDROLASE"/>
    <property type="match status" value="1"/>
</dbReference>
<dbReference type="AlphaFoldDB" id="A0A498CSX7"/>
<dbReference type="SUPFAM" id="SSF56317">
    <property type="entry name" value="Carbon-nitrogen hydrolase"/>
    <property type="match status" value="1"/>
</dbReference>
<reference evidence="4 5" key="1">
    <citation type="submission" date="2018-10" db="EMBL/GenBank/DDBJ databases">
        <title>Anaerotruncus faecis sp. nov., isolated from human feces.</title>
        <authorList>
            <person name="Wang Y.-J."/>
        </authorList>
    </citation>
    <scope>NUCLEOTIDE SEQUENCE [LARGE SCALE GENOMIC DNA]</scope>
    <source>
        <strain evidence="4 5">22A2-44</strain>
    </source>
</reference>
<feature type="chain" id="PRO_5038940485" description="CN hydrolase domain-containing protein" evidence="2">
    <location>
        <begin position="17"/>
        <end position="347"/>
    </location>
</feature>
<sequence>MWKAILGLLTFRLSFAATPKKIAAFLEGKGETDRRNAEFAAPEAVRGAAVQLAPRAYRDWKDYAAEIYRLAKSAVVAGAQVVVYPEYVGLAPLTTVPGWKRMLRWLFGGTLPALDGPFPQPVDGRLEQAAAALHGYLYELYMYTFSTVARLQHVYLVAGSALFWEEGRLINRCVVFGPDGQPAGAQEKICAIGPDRALGVEPSGLIEPVETAVGPIGVVLGTDAYYFECFKILREQGARLIAVPGVGGGILPDLLRCRANENGVYALYACYASGGAARCGIFAPLDATPGRNGVVALADGPQACALAARTNLEKLHLAVIEGEPNAPFLAEDYLHSYRYCGKLPLLG</sequence>
<name>A0A498CSX7_9FIRM</name>
<protein>
    <recommendedName>
        <fullName evidence="3">CN hydrolase domain-containing protein</fullName>
    </recommendedName>
</protein>
<dbReference type="Pfam" id="PF00795">
    <property type="entry name" value="CN_hydrolase"/>
    <property type="match status" value="1"/>
</dbReference>
<dbReference type="Gene3D" id="3.60.110.10">
    <property type="entry name" value="Carbon-nitrogen hydrolase"/>
    <property type="match status" value="1"/>
</dbReference>
<proteinExistence type="inferred from homology"/>
<evidence type="ECO:0000259" key="3">
    <source>
        <dbReference type="PROSITE" id="PS50263"/>
    </source>
</evidence>
<dbReference type="RefSeq" id="WP_121586341.1">
    <property type="nucleotide sequence ID" value="NZ_RCHT01000004.1"/>
</dbReference>
<dbReference type="Proteomes" id="UP000276301">
    <property type="component" value="Unassembled WGS sequence"/>
</dbReference>
<dbReference type="EMBL" id="RCHT01000004">
    <property type="protein sequence ID" value="RLL13210.1"/>
    <property type="molecule type" value="Genomic_DNA"/>
</dbReference>
<evidence type="ECO:0000313" key="5">
    <source>
        <dbReference type="Proteomes" id="UP000276301"/>
    </source>
</evidence>